<dbReference type="GeneID" id="17301056"/>
<dbReference type="PaxDb" id="55529-EKX44271"/>
<dbReference type="AlphaFoldDB" id="L1J6Z0"/>
<protein>
    <recommendedName>
        <fullName evidence="4">Mono(ADP-ribosyl)transferase</fullName>
    </recommendedName>
</protein>
<reference evidence="2" key="3">
    <citation type="submission" date="2015-06" db="UniProtKB">
        <authorList>
            <consortium name="EnsemblProtists"/>
        </authorList>
    </citation>
    <scope>IDENTIFICATION</scope>
</reference>
<evidence type="ECO:0000313" key="1">
    <source>
        <dbReference type="EMBL" id="EKX44271.1"/>
    </source>
</evidence>
<dbReference type="OrthoDB" id="10540989at2759"/>
<gene>
    <name evidence="1" type="ORF">GUITHDRAFT_62307</name>
</gene>
<dbReference type="Proteomes" id="UP000011087">
    <property type="component" value="Unassembled WGS sequence"/>
</dbReference>
<dbReference type="Gene3D" id="3.90.176.10">
    <property type="entry name" value="Toxin ADP-ribosyltransferase, Chain A, domain 1"/>
    <property type="match status" value="1"/>
</dbReference>
<dbReference type="EnsemblProtists" id="EKX44271">
    <property type="protein sequence ID" value="EKX44271"/>
    <property type="gene ID" value="GUITHDRAFT_62307"/>
</dbReference>
<evidence type="ECO:0008006" key="4">
    <source>
        <dbReference type="Google" id="ProtNLM"/>
    </source>
</evidence>
<accession>L1J6Z0</accession>
<dbReference type="RefSeq" id="XP_005831251.1">
    <property type="nucleotide sequence ID" value="XM_005831194.1"/>
</dbReference>
<name>L1J6Z0_GUITC</name>
<dbReference type="KEGG" id="gtt:GUITHDRAFT_62307"/>
<dbReference type="PROSITE" id="PS51996">
    <property type="entry name" value="TR_MART"/>
    <property type="match status" value="1"/>
</dbReference>
<organism evidence="1">
    <name type="scientific">Guillardia theta (strain CCMP2712)</name>
    <name type="common">Cryptophyte</name>
    <dbReference type="NCBI Taxonomy" id="905079"/>
    <lineage>
        <taxon>Eukaryota</taxon>
        <taxon>Cryptophyceae</taxon>
        <taxon>Pyrenomonadales</taxon>
        <taxon>Geminigeraceae</taxon>
        <taxon>Guillardia</taxon>
    </lineage>
</organism>
<reference evidence="1 3" key="1">
    <citation type="journal article" date="2012" name="Nature">
        <title>Algal genomes reveal evolutionary mosaicism and the fate of nucleomorphs.</title>
        <authorList>
            <consortium name="DOE Joint Genome Institute"/>
            <person name="Curtis B.A."/>
            <person name="Tanifuji G."/>
            <person name="Burki F."/>
            <person name="Gruber A."/>
            <person name="Irimia M."/>
            <person name="Maruyama S."/>
            <person name="Arias M.C."/>
            <person name="Ball S.G."/>
            <person name="Gile G.H."/>
            <person name="Hirakawa Y."/>
            <person name="Hopkins J.F."/>
            <person name="Kuo A."/>
            <person name="Rensing S.A."/>
            <person name="Schmutz J."/>
            <person name="Symeonidi A."/>
            <person name="Elias M."/>
            <person name="Eveleigh R.J."/>
            <person name="Herman E.K."/>
            <person name="Klute M.J."/>
            <person name="Nakayama T."/>
            <person name="Obornik M."/>
            <person name="Reyes-Prieto A."/>
            <person name="Armbrust E.V."/>
            <person name="Aves S.J."/>
            <person name="Beiko R.G."/>
            <person name="Coutinho P."/>
            <person name="Dacks J.B."/>
            <person name="Durnford D.G."/>
            <person name="Fast N.M."/>
            <person name="Green B.R."/>
            <person name="Grisdale C.J."/>
            <person name="Hempel F."/>
            <person name="Henrissat B."/>
            <person name="Hoppner M.P."/>
            <person name="Ishida K."/>
            <person name="Kim E."/>
            <person name="Koreny L."/>
            <person name="Kroth P.G."/>
            <person name="Liu Y."/>
            <person name="Malik S.B."/>
            <person name="Maier U.G."/>
            <person name="McRose D."/>
            <person name="Mock T."/>
            <person name="Neilson J.A."/>
            <person name="Onodera N.T."/>
            <person name="Poole A.M."/>
            <person name="Pritham E.J."/>
            <person name="Richards T.A."/>
            <person name="Rocap G."/>
            <person name="Roy S.W."/>
            <person name="Sarai C."/>
            <person name="Schaack S."/>
            <person name="Shirato S."/>
            <person name="Slamovits C.H."/>
            <person name="Spencer D.F."/>
            <person name="Suzuki S."/>
            <person name="Worden A.Z."/>
            <person name="Zauner S."/>
            <person name="Barry K."/>
            <person name="Bell C."/>
            <person name="Bharti A.K."/>
            <person name="Crow J.A."/>
            <person name="Grimwood J."/>
            <person name="Kramer R."/>
            <person name="Lindquist E."/>
            <person name="Lucas S."/>
            <person name="Salamov A."/>
            <person name="McFadden G.I."/>
            <person name="Lane C.E."/>
            <person name="Keeling P.J."/>
            <person name="Gray M.W."/>
            <person name="Grigoriev I.V."/>
            <person name="Archibald J.M."/>
        </authorList>
    </citation>
    <scope>NUCLEOTIDE SEQUENCE</scope>
    <source>
        <strain evidence="1 3">CCMP2712</strain>
    </source>
</reference>
<dbReference type="HOGENOM" id="CLU_2475766_0_0_1"/>
<feature type="non-terminal residue" evidence="1">
    <location>
        <position position="1"/>
    </location>
</feature>
<reference evidence="3" key="2">
    <citation type="submission" date="2012-11" db="EMBL/GenBank/DDBJ databases">
        <authorList>
            <person name="Kuo A."/>
            <person name="Curtis B.A."/>
            <person name="Tanifuji G."/>
            <person name="Burki F."/>
            <person name="Gruber A."/>
            <person name="Irimia M."/>
            <person name="Maruyama S."/>
            <person name="Arias M.C."/>
            <person name="Ball S.G."/>
            <person name="Gile G.H."/>
            <person name="Hirakawa Y."/>
            <person name="Hopkins J.F."/>
            <person name="Rensing S.A."/>
            <person name="Schmutz J."/>
            <person name="Symeonidi A."/>
            <person name="Elias M."/>
            <person name="Eveleigh R.J."/>
            <person name="Herman E.K."/>
            <person name="Klute M.J."/>
            <person name="Nakayama T."/>
            <person name="Obornik M."/>
            <person name="Reyes-Prieto A."/>
            <person name="Armbrust E.V."/>
            <person name="Aves S.J."/>
            <person name="Beiko R.G."/>
            <person name="Coutinho P."/>
            <person name="Dacks J.B."/>
            <person name="Durnford D.G."/>
            <person name="Fast N.M."/>
            <person name="Green B.R."/>
            <person name="Grisdale C."/>
            <person name="Hempe F."/>
            <person name="Henrissat B."/>
            <person name="Hoppner M.P."/>
            <person name="Ishida K.-I."/>
            <person name="Kim E."/>
            <person name="Koreny L."/>
            <person name="Kroth P.G."/>
            <person name="Liu Y."/>
            <person name="Malik S.-B."/>
            <person name="Maier U.G."/>
            <person name="McRose D."/>
            <person name="Mock T."/>
            <person name="Neilson J.A."/>
            <person name="Onodera N.T."/>
            <person name="Poole A.M."/>
            <person name="Pritham E.J."/>
            <person name="Richards T.A."/>
            <person name="Rocap G."/>
            <person name="Roy S.W."/>
            <person name="Sarai C."/>
            <person name="Schaack S."/>
            <person name="Shirato S."/>
            <person name="Slamovits C.H."/>
            <person name="Spencer D.F."/>
            <person name="Suzuki S."/>
            <person name="Worden A.Z."/>
            <person name="Zauner S."/>
            <person name="Barry K."/>
            <person name="Bell C."/>
            <person name="Bharti A.K."/>
            <person name="Crow J.A."/>
            <person name="Grimwood J."/>
            <person name="Kramer R."/>
            <person name="Lindquist E."/>
            <person name="Lucas S."/>
            <person name="Salamov A."/>
            <person name="McFadden G.I."/>
            <person name="Lane C.E."/>
            <person name="Keeling P.J."/>
            <person name="Gray M.W."/>
            <person name="Grigoriev I.V."/>
            <person name="Archibald J.M."/>
        </authorList>
    </citation>
    <scope>NUCLEOTIDE SEQUENCE</scope>
    <source>
        <strain evidence="3">CCMP2712</strain>
    </source>
</reference>
<evidence type="ECO:0000313" key="3">
    <source>
        <dbReference type="Proteomes" id="UP000011087"/>
    </source>
</evidence>
<sequence>VYRGFHGLQIPREFLEEDQYGVSGGVELGMMSTTTDVQVALEYATRGDHPTVFEISCGAVDRGASVKFLSQYPDEEEILYPPLSYLEL</sequence>
<proteinExistence type="predicted"/>
<dbReference type="EMBL" id="JH993005">
    <property type="protein sequence ID" value="EKX44271.1"/>
    <property type="molecule type" value="Genomic_DNA"/>
</dbReference>
<keyword evidence="3" id="KW-1185">Reference proteome</keyword>
<feature type="non-terminal residue" evidence="1">
    <location>
        <position position="88"/>
    </location>
</feature>
<evidence type="ECO:0000313" key="2">
    <source>
        <dbReference type="EnsemblProtists" id="EKX44271"/>
    </source>
</evidence>
<dbReference type="SUPFAM" id="SSF56399">
    <property type="entry name" value="ADP-ribosylation"/>
    <property type="match status" value="1"/>
</dbReference>